<dbReference type="Pfam" id="PF08941">
    <property type="entry name" value="USP8_interact"/>
    <property type="match status" value="1"/>
</dbReference>
<reference evidence="2 3" key="1">
    <citation type="journal article" date="2010" name="PLoS Biol.">
        <title>Multi-platform next-generation sequencing of the domestic turkey (Meleagris gallopavo): genome assembly and analysis.</title>
        <authorList>
            <person name="Dalloul R.A."/>
            <person name="Long J.A."/>
            <person name="Zimin A.V."/>
            <person name="Aslam L."/>
            <person name="Beal K."/>
            <person name="Blomberg L.A."/>
            <person name="Bouffard P."/>
            <person name="Burt D.W."/>
            <person name="Crasta O."/>
            <person name="Crooijmans R.P."/>
            <person name="Cooper K."/>
            <person name="Coulombe R.A."/>
            <person name="De S."/>
            <person name="Delany M.E."/>
            <person name="Dodgson J.B."/>
            <person name="Dong J.J."/>
            <person name="Evans C."/>
            <person name="Frederickson K.M."/>
            <person name="Flicek P."/>
            <person name="Florea L."/>
            <person name="Folkerts O."/>
            <person name="Groenen M.A."/>
            <person name="Harkins T.T."/>
            <person name="Herrero J."/>
            <person name="Hoffmann S."/>
            <person name="Megens H.J."/>
            <person name="Jiang A."/>
            <person name="de Jong P."/>
            <person name="Kaiser P."/>
            <person name="Kim H."/>
            <person name="Kim K.W."/>
            <person name="Kim S."/>
            <person name="Langenberger D."/>
            <person name="Lee M.K."/>
            <person name="Lee T."/>
            <person name="Mane S."/>
            <person name="Marcais G."/>
            <person name="Marz M."/>
            <person name="McElroy A.P."/>
            <person name="Modise T."/>
            <person name="Nefedov M."/>
            <person name="Notredame C."/>
            <person name="Paton I.R."/>
            <person name="Payne W.S."/>
            <person name="Pertea G."/>
            <person name="Prickett D."/>
            <person name="Puiu D."/>
            <person name="Qioa D."/>
            <person name="Raineri E."/>
            <person name="Ruffier M."/>
            <person name="Salzberg S.L."/>
            <person name="Schatz M.C."/>
            <person name="Scheuring C."/>
            <person name="Schmidt C.J."/>
            <person name="Schroeder S."/>
            <person name="Searle S.M."/>
            <person name="Smith E.J."/>
            <person name="Smith J."/>
            <person name="Sonstegard T.S."/>
            <person name="Stadler P.F."/>
            <person name="Tafer H."/>
            <person name="Tu Z.J."/>
            <person name="Van Tassell C.P."/>
            <person name="Vilella A.J."/>
            <person name="Williams K.P."/>
            <person name="Yorke J.A."/>
            <person name="Zhang L."/>
            <person name="Zhang H.B."/>
            <person name="Zhang X."/>
            <person name="Zhang Y."/>
            <person name="Reed K.M."/>
        </authorList>
    </citation>
    <scope>NUCLEOTIDE SEQUENCE [LARGE SCALE GENOMIC DNA]</scope>
</reference>
<accession>A0A803Y0H1</accession>
<dbReference type="AlphaFoldDB" id="A0A803Y0H1"/>
<organism evidence="2 3">
    <name type="scientific">Meleagris gallopavo</name>
    <name type="common">Wild turkey</name>
    <dbReference type="NCBI Taxonomy" id="9103"/>
    <lineage>
        <taxon>Eukaryota</taxon>
        <taxon>Metazoa</taxon>
        <taxon>Chordata</taxon>
        <taxon>Craniata</taxon>
        <taxon>Vertebrata</taxon>
        <taxon>Euteleostomi</taxon>
        <taxon>Archelosauria</taxon>
        <taxon>Archosauria</taxon>
        <taxon>Dinosauria</taxon>
        <taxon>Saurischia</taxon>
        <taxon>Theropoda</taxon>
        <taxon>Coelurosauria</taxon>
        <taxon>Aves</taxon>
        <taxon>Neognathae</taxon>
        <taxon>Galloanserae</taxon>
        <taxon>Galliformes</taxon>
        <taxon>Phasianidae</taxon>
        <taxon>Meleagridinae</taxon>
        <taxon>Meleagris</taxon>
    </lineage>
</organism>
<dbReference type="InParanoid" id="A0A803Y0H1"/>
<evidence type="ECO:0000313" key="2">
    <source>
        <dbReference type="Ensembl" id="ENSMGAP00000025268.1"/>
    </source>
</evidence>
<dbReference type="GO" id="GO:0016567">
    <property type="term" value="P:protein ubiquitination"/>
    <property type="evidence" value="ECO:0007669"/>
    <property type="project" value="InterPro"/>
</dbReference>
<reference evidence="2" key="3">
    <citation type="submission" date="2025-09" db="UniProtKB">
        <authorList>
            <consortium name="Ensembl"/>
        </authorList>
    </citation>
    <scope>IDENTIFICATION</scope>
</reference>
<dbReference type="GO" id="GO:0061630">
    <property type="term" value="F:ubiquitin protein ligase activity"/>
    <property type="evidence" value="ECO:0007669"/>
    <property type="project" value="InterPro"/>
</dbReference>
<sequence length="130" mass="15216">MRFNKLLIICDNAGFGYTSVVQLYSLMSHLNNCEHNLNLEMPKNELPNYSCIKHLRSVMQLQQTRIAELQNTSVKHEHQRAEQKCDIELLKAYMHVVRSINTKLLNLKETIKYSEIWEWVSTLQPTRGLG</sequence>
<reference evidence="2" key="2">
    <citation type="submission" date="2025-08" db="UniProtKB">
        <authorList>
            <consortium name="Ensembl"/>
        </authorList>
    </citation>
    <scope>IDENTIFICATION</scope>
</reference>
<proteinExistence type="predicted"/>
<dbReference type="GeneTree" id="ENSGT01050000246412"/>
<feature type="domain" description="E3 ubiquitin-protein ligase NRDP1" evidence="1">
    <location>
        <begin position="54"/>
        <end position="127"/>
    </location>
</feature>
<evidence type="ECO:0000313" key="3">
    <source>
        <dbReference type="Proteomes" id="UP000001645"/>
    </source>
</evidence>
<name>A0A803Y0H1_MELGA</name>
<dbReference type="Ensembl" id="ENSMGAT00000021792.1">
    <property type="protein sequence ID" value="ENSMGAP00000025268.1"/>
    <property type="gene ID" value="ENSMGAG00000022025.1"/>
</dbReference>
<dbReference type="Proteomes" id="UP000001645">
    <property type="component" value="Chromosome 2"/>
</dbReference>
<dbReference type="InterPro" id="IPR015036">
    <property type="entry name" value="NRDP1"/>
</dbReference>
<evidence type="ECO:0000259" key="1">
    <source>
        <dbReference type="Pfam" id="PF08941"/>
    </source>
</evidence>
<keyword evidence="3" id="KW-1185">Reference proteome</keyword>
<protein>
    <recommendedName>
        <fullName evidence="1">E3 ubiquitin-protein ligase NRDP1 domain-containing protein</fullName>
    </recommendedName>
</protein>